<comment type="caution">
    <text evidence="3">The sequence shown here is derived from an EMBL/GenBank/DDBJ whole genome shotgun (WGS) entry which is preliminary data.</text>
</comment>
<name>A0A1F5P298_9BACT</name>
<reference evidence="3 4" key="1">
    <citation type="journal article" date="2016" name="Nat. Commun.">
        <title>Thousands of microbial genomes shed light on interconnected biogeochemical processes in an aquifer system.</title>
        <authorList>
            <person name="Anantharaman K."/>
            <person name="Brown C.T."/>
            <person name="Hug L.A."/>
            <person name="Sharon I."/>
            <person name="Castelle C.J."/>
            <person name="Probst A.J."/>
            <person name="Thomas B.C."/>
            <person name="Singh A."/>
            <person name="Wilkins M.J."/>
            <person name="Karaoz U."/>
            <person name="Brodie E.L."/>
            <person name="Williams K.H."/>
            <person name="Hubbard S.S."/>
            <person name="Banfield J.F."/>
        </authorList>
    </citation>
    <scope>NUCLEOTIDE SEQUENCE [LARGE SCALE GENOMIC DNA]</scope>
</reference>
<accession>A0A1F5P298</accession>
<dbReference type="EMBL" id="MFEN01000029">
    <property type="protein sequence ID" value="OGE84006.1"/>
    <property type="molecule type" value="Genomic_DNA"/>
</dbReference>
<evidence type="ECO:0000313" key="3">
    <source>
        <dbReference type="EMBL" id="OGE84006.1"/>
    </source>
</evidence>
<comment type="similarity">
    <text evidence="1">Belongs to the HAM1 NTPase family.</text>
</comment>
<dbReference type="AlphaFoldDB" id="A0A1F5P298"/>
<keyword evidence="2" id="KW-0378">Hydrolase</keyword>
<dbReference type="Proteomes" id="UP000176339">
    <property type="component" value="Unassembled WGS sequence"/>
</dbReference>
<evidence type="ECO:0000256" key="2">
    <source>
        <dbReference type="ARBA" id="ARBA00022801"/>
    </source>
</evidence>
<evidence type="ECO:0008006" key="5">
    <source>
        <dbReference type="Google" id="ProtNLM"/>
    </source>
</evidence>
<dbReference type="PANTHER" id="PTHR11067:SF9">
    <property type="entry name" value="INOSINE TRIPHOSPHATE PYROPHOSPHATASE"/>
    <property type="match status" value="1"/>
</dbReference>
<organism evidence="3 4">
    <name type="scientific">Candidatus Doudnabacteria bacterium RIFCSPHIGHO2_01_FULL_49_9</name>
    <dbReference type="NCBI Taxonomy" id="1817827"/>
    <lineage>
        <taxon>Bacteria</taxon>
        <taxon>Candidatus Doudnaibacteriota</taxon>
    </lineage>
</organism>
<dbReference type="SUPFAM" id="SSF52972">
    <property type="entry name" value="ITPase-like"/>
    <property type="match status" value="1"/>
</dbReference>
<dbReference type="GO" id="GO:0047429">
    <property type="term" value="F:nucleoside triphosphate diphosphatase activity"/>
    <property type="evidence" value="ECO:0007669"/>
    <property type="project" value="InterPro"/>
</dbReference>
<dbReference type="InterPro" id="IPR002637">
    <property type="entry name" value="RdgB/HAM1"/>
</dbReference>
<sequence>MKLLLGTTNPGKIADYKKFLVHSNLEIVTLKDLGMLIDEPLEIGDTFEENALQKARFYAEKTEYPTLGDDGGLEIEALGGRPGVESRRWVGPHGTDEDRINKVIELMYREKNRQARFRIVICVYFPVEKESVIVERSTPVMIAEKPSSKMVPSLPYRSVMFLPKYDKYYAELSEKELAEIDHRSNGSRELLLKIEPYLNA</sequence>
<dbReference type="CDD" id="cd00515">
    <property type="entry name" value="HAM1"/>
    <property type="match status" value="1"/>
</dbReference>
<proteinExistence type="inferred from homology"/>
<evidence type="ECO:0000256" key="1">
    <source>
        <dbReference type="ARBA" id="ARBA00008023"/>
    </source>
</evidence>
<dbReference type="InterPro" id="IPR029001">
    <property type="entry name" value="ITPase-like_fam"/>
</dbReference>
<dbReference type="GO" id="GO:0005829">
    <property type="term" value="C:cytosol"/>
    <property type="evidence" value="ECO:0007669"/>
    <property type="project" value="TreeGrafter"/>
</dbReference>
<dbReference type="Pfam" id="PF01725">
    <property type="entry name" value="Ham1p_like"/>
    <property type="match status" value="1"/>
</dbReference>
<dbReference type="Gene3D" id="3.90.950.10">
    <property type="match status" value="1"/>
</dbReference>
<evidence type="ECO:0000313" key="4">
    <source>
        <dbReference type="Proteomes" id="UP000176339"/>
    </source>
</evidence>
<gene>
    <name evidence="3" type="ORF">A2846_02450</name>
</gene>
<dbReference type="GO" id="GO:0009143">
    <property type="term" value="P:nucleoside triphosphate catabolic process"/>
    <property type="evidence" value="ECO:0007669"/>
    <property type="project" value="InterPro"/>
</dbReference>
<protein>
    <recommendedName>
        <fullName evidence="5">Non-canonical purine NTP pyrophosphatase</fullName>
    </recommendedName>
</protein>
<dbReference type="PANTHER" id="PTHR11067">
    <property type="entry name" value="INOSINE TRIPHOSPHATE PYROPHOSPHATASE/HAM1 PROTEIN"/>
    <property type="match status" value="1"/>
</dbReference>